<gene>
    <name evidence="2" type="ORF">I8J29_06460</name>
</gene>
<sequence length="49" mass="5544">MRTFSWKYFTLTGDVEAFLLYREMERHAPAESVSDDEEGEPAAESDGAT</sequence>
<keyword evidence="3" id="KW-1185">Reference proteome</keyword>
<accession>A0ABS3W6R5</accession>
<dbReference type="EMBL" id="JAGGDJ010000003">
    <property type="protein sequence ID" value="MBO7743830.1"/>
    <property type="molecule type" value="Genomic_DNA"/>
</dbReference>
<dbReference type="Pfam" id="PF14006">
    <property type="entry name" value="YqzL"/>
    <property type="match status" value="1"/>
</dbReference>
<evidence type="ECO:0000313" key="2">
    <source>
        <dbReference type="EMBL" id="MBO7743830.1"/>
    </source>
</evidence>
<evidence type="ECO:0000256" key="1">
    <source>
        <dbReference type="SAM" id="MobiDB-lite"/>
    </source>
</evidence>
<comment type="caution">
    <text evidence="2">The sequence shown here is derived from an EMBL/GenBank/DDBJ whole genome shotgun (WGS) entry which is preliminary data.</text>
</comment>
<organism evidence="2 3">
    <name type="scientific">Paenibacillus artemisiicola</name>
    <dbReference type="NCBI Taxonomy" id="1172618"/>
    <lineage>
        <taxon>Bacteria</taxon>
        <taxon>Bacillati</taxon>
        <taxon>Bacillota</taxon>
        <taxon>Bacilli</taxon>
        <taxon>Bacillales</taxon>
        <taxon>Paenibacillaceae</taxon>
        <taxon>Paenibacillus</taxon>
    </lineage>
</organism>
<name>A0ABS3W6R5_9BACL</name>
<reference evidence="2 3" key="1">
    <citation type="submission" date="2021-03" db="EMBL/GenBank/DDBJ databases">
        <title>Paenibacillus artemisicola MWE-103 whole genome sequence.</title>
        <authorList>
            <person name="Ham Y.J."/>
        </authorList>
    </citation>
    <scope>NUCLEOTIDE SEQUENCE [LARGE SCALE GENOMIC DNA]</scope>
    <source>
        <strain evidence="2 3">MWE-103</strain>
    </source>
</reference>
<feature type="compositionally biased region" description="Acidic residues" evidence="1">
    <location>
        <begin position="33"/>
        <end position="43"/>
    </location>
</feature>
<dbReference type="InterPro" id="IPR025617">
    <property type="entry name" value="YqzL"/>
</dbReference>
<evidence type="ECO:0000313" key="3">
    <source>
        <dbReference type="Proteomes" id="UP000670947"/>
    </source>
</evidence>
<feature type="region of interest" description="Disordered" evidence="1">
    <location>
        <begin position="27"/>
        <end position="49"/>
    </location>
</feature>
<dbReference type="RefSeq" id="WP_090638456.1">
    <property type="nucleotide sequence ID" value="NZ_JAGGDJ010000003.1"/>
</dbReference>
<dbReference type="Proteomes" id="UP000670947">
    <property type="component" value="Unassembled WGS sequence"/>
</dbReference>
<protein>
    <submittedName>
        <fullName evidence="2">YqzL family protein</fullName>
    </submittedName>
</protein>
<proteinExistence type="predicted"/>